<organism evidence="2 3">
    <name type="scientific">Bradyrhizobium diversitatis</name>
    <dbReference type="NCBI Taxonomy" id="2755406"/>
    <lineage>
        <taxon>Bacteria</taxon>
        <taxon>Pseudomonadati</taxon>
        <taxon>Pseudomonadota</taxon>
        <taxon>Alphaproteobacteria</taxon>
        <taxon>Hyphomicrobiales</taxon>
        <taxon>Nitrobacteraceae</taxon>
        <taxon>Bradyrhizobium</taxon>
    </lineage>
</organism>
<evidence type="ECO:0000313" key="3">
    <source>
        <dbReference type="Proteomes" id="UP001194539"/>
    </source>
</evidence>
<evidence type="ECO:0008006" key="4">
    <source>
        <dbReference type="Google" id="ProtNLM"/>
    </source>
</evidence>
<keyword evidence="1" id="KW-0812">Transmembrane</keyword>
<name>A0ABS0PEL0_9BRAD</name>
<keyword evidence="1" id="KW-0472">Membrane</keyword>
<proteinExistence type="predicted"/>
<keyword evidence="3" id="KW-1185">Reference proteome</keyword>
<accession>A0ABS0PEL0</accession>
<sequence>MQMIRTGDEGSAERRARVCLAAFSTTVLLSVVGFFAALGVLRAVDRLPPPPVSGTWCIDGRFVWLRDNPDWKNAALIGVGSSVTWRNLDFHVVRPEGGIINAAPCALTVNQTRYMTEFLLSRASNAKTVMMVLAPRDFQGCSRNPTAFFDPDLVDQFIDRKLSNRLDRAWLRFRNFRLKDVFFHVLYAEERRSELQFDEFGSGPLVRDVPDAGYPVKPESSCYAELTGLATWLESKGIQFVAVTFPVMPGWAARHDRSRSIREQFRSAVASALAPTKAILVDGMTEWQVPDSAFTDPVHLQWAETAAFTRYVWKAAQQRGADLPRLKSEGK</sequence>
<dbReference type="RefSeq" id="WP_061880227.1">
    <property type="nucleotide sequence ID" value="NZ_JACEGD010000047.1"/>
</dbReference>
<comment type="caution">
    <text evidence="2">The sequence shown here is derived from an EMBL/GenBank/DDBJ whole genome shotgun (WGS) entry which is preliminary data.</text>
</comment>
<protein>
    <recommendedName>
        <fullName evidence="4">SGNH/GDSL hydrolase family protein</fullName>
    </recommendedName>
</protein>
<reference evidence="2 3" key="1">
    <citation type="submission" date="2020-07" db="EMBL/GenBank/DDBJ databases">
        <title>Bradyrhizobium diversity isolated from nodules of indigenous legumes of Western Australia.</title>
        <authorList>
            <person name="Klepa M.S."/>
        </authorList>
    </citation>
    <scope>NUCLEOTIDE SEQUENCE [LARGE SCALE GENOMIC DNA]</scope>
    <source>
        <strain evidence="2 3">CNPSo 4019</strain>
    </source>
</reference>
<feature type="transmembrane region" description="Helical" evidence="1">
    <location>
        <begin position="20"/>
        <end position="41"/>
    </location>
</feature>
<evidence type="ECO:0000256" key="1">
    <source>
        <dbReference type="SAM" id="Phobius"/>
    </source>
</evidence>
<gene>
    <name evidence="2" type="ORF">H1B27_34890</name>
</gene>
<dbReference type="Proteomes" id="UP001194539">
    <property type="component" value="Unassembled WGS sequence"/>
</dbReference>
<dbReference type="EMBL" id="JACEGD010000047">
    <property type="protein sequence ID" value="MBH5391427.1"/>
    <property type="molecule type" value="Genomic_DNA"/>
</dbReference>
<keyword evidence="1" id="KW-1133">Transmembrane helix</keyword>
<evidence type="ECO:0000313" key="2">
    <source>
        <dbReference type="EMBL" id="MBH5391427.1"/>
    </source>
</evidence>